<keyword evidence="3" id="KW-1185">Reference proteome</keyword>
<name>A0ABT1L9L1_9HYPH</name>
<accession>A0ABT1L9L1</accession>
<dbReference type="SUPFAM" id="SSF51658">
    <property type="entry name" value="Xylose isomerase-like"/>
    <property type="match status" value="1"/>
</dbReference>
<organism evidence="2 3">
    <name type="scientific">Alsobacter ponti</name>
    <dbReference type="NCBI Taxonomy" id="2962936"/>
    <lineage>
        <taxon>Bacteria</taxon>
        <taxon>Pseudomonadati</taxon>
        <taxon>Pseudomonadota</taxon>
        <taxon>Alphaproteobacteria</taxon>
        <taxon>Hyphomicrobiales</taxon>
        <taxon>Alsobacteraceae</taxon>
        <taxon>Alsobacter</taxon>
    </lineage>
</organism>
<dbReference type="InterPro" id="IPR050312">
    <property type="entry name" value="IolE/XylAMocC-like"/>
</dbReference>
<proteinExistence type="predicted"/>
<dbReference type="Pfam" id="PF01261">
    <property type="entry name" value="AP_endonuc_2"/>
    <property type="match status" value="1"/>
</dbReference>
<dbReference type="Gene3D" id="3.20.20.150">
    <property type="entry name" value="Divalent-metal-dependent TIM barrel enzymes"/>
    <property type="match status" value="1"/>
</dbReference>
<sequence length="280" mass="29590">MSVAAARPRARLAVSNIAWPREAWRDALALLRDLGVEGVELAPMNVFPAWDDALLDAAAGLRDDLAGRGLAVPALQGWLFGVDGAALFRGPEATEAFVAHCAKVAKLAGALGASACVYGAPRSRDPGVLAPEAAWEEAVATLRRVAPLFVEVGASLAFEPNAARYACRFVTGTDEAIRLVREVDRRGVALQIDTGTVFLEDGDPAVLPRAAPWAAHLHVSEPDLAPLGTSGVDHAPLGAALAHSGYSGWVSIEMRATPEWRENVSRAVALVRQHYGDVLQ</sequence>
<dbReference type="EMBL" id="JANCLU010000001">
    <property type="protein sequence ID" value="MCP8936948.1"/>
    <property type="molecule type" value="Genomic_DNA"/>
</dbReference>
<dbReference type="InterPro" id="IPR013022">
    <property type="entry name" value="Xyl_isomerase-like_TIM-brl"/>
</dbReference>
<dbReference type="GO" id="GO:0016853">
    <property type="term" value="F:isomerase activity"/>
    <property type="evidence" value="ECO:0007669"/>
    <property type="project" value="UniProtKB-KW"/>
</dbReference>
<feature type="domain" description="Xylose isomerase-like TIM barrel" evidence="1">
    <location>
        <begin position="28"/>
        <end position="269"/>
    </location>
</feature>
<dbReference type="Proteomes" id="UP001205890">
    <property type="component" value="Unassembled WGS sequence"/>
</dbReference>
<protein>
    <submittedName>
        <fullName evidence="2">Sugar phosphate isomerase/epimerase</fullName>
    </submittedName>
</protein>
<dbReference type="InterPro" id="IPR036237">
    <property type="entry name" value="Xyl_isomerase-like_sf"/>
</dbReference>
<evidence type="ECO:0000313" key="3">
    <source>
        <dbReference type="Proteomes" id="UP001205890"/>
    </source>
</evidence>
<dbReference type="RefSeq" id="WP_254737382.1">
    <property type="nucleotide sequence ID" value="NZ_JANCLU010000001.1"/>
</dbReference>
<dbReference type="PANTHER" id="PTHR12110">
    <property type="entry name" value="HYDROXYPYRUVATE ISOMERASE"/>
    <property type="match status" value="1"/>
</dbReference>
<keyword evidence="2" id="KW-0413">Isomerase</keyword>
<gene>
    <name evidence="2" type="ORF">NK718_00320</name>
</gene>
<evidence type="ECO:0000313" key="2">
    <source>
        <dbReference type="EMBL" id="MCP8936948.1"/>
    </source>
</evidence>
<reference evidence="2 3" key="1">
    <citation type="submission" date="2022-07" db="EMBL/GenBank/DDBJ databases">
        <authorList>
            <person name="Li W.-J."/>
            <person name="Deng Q.-Q."/>
        </authorList>
    </citation>
    <scope>NUCLEOTIDE SEQUENCE [LARGE SCALE GENOMIC DNA]</scope>
    <source>
        <strain evidence="2 3">SYSU M60028</strain>
    </source>
</reference>
<evidence type="ECO:0000259" key="1">
    <source>
        <dbReference type="Pfam" id="PF01261"/>
    </source>
</evidence>
<comment type="caution">
    <text evidence="2">The sequence shown here is derived from an EMBL/GenBank/DDBJ whole genome shotgun (WGS) entry which is preliminary data.</text>
</comment>